<proteinExistence type="inferred from homology"/>
<dbReference type="GO" id="GO:0035870">
    <property type="term" value="F:dITP diphosphatase activity"/>
    <property type="evidence" value="ECO:0007669"/>
    <property type="project" value="UniProtKB-UniRule"/>
</dbReference>
<evidence type="ECO:0000256" key="10">
    <source>
        <dbReference type="HAMAP-Rule" id="MF_01405"/>
    </source>
</evidence>
<evidence type="ECO:0000256" key="8">
    <source>
        <dbReference type="ARBA" id="ARBA00051875"/>
    </source>
</evidence>
<evidence type="ECO:0000256" key="9">
    <source>
        <dbReference type="ARBA" id="ARBA00052017"/>
    </source>
</evidence>
<comment type="cofactor">
    <cofactor evidence="10">
        <name>Mg(2+)</name>
        <dbReference type="ChEBI" id="CHEBI:18420"/>
    </cofactor>
    <text evidence="10">Binds 1 Mg(2+) ion per subunit.</text>
</comment>
<organism evidence="12 13">
    <name type="scientific">Candidatus Sulfotelmatobacter kueseliae</name>
    <dbReference type="NCBI Taxonomy" id="2042962"/>
    <lineage>
        <taxon>Bacteria</taxon>
        <taxon>Pseudomonadati</taxon>
        <taxon>Acidobacteriota</taxon>
        <taxon>Terriglobia</taxon>
        <taxon>Terriglobales</taxon>
        <taxon>Candidatus Korobacteraceae</taxon>
        <taxon>Candidatus Sulfotelmatobacter</taxon>
    </lineage>
</organism>
<dbReference type="InterPro" id="IPR029001">
    <property type="entry name" value="ITPase-like_fam"/>
</dbReference>
<evidence type="ECO:0000313" key="13">
    <source>
        <dbReference type="Proteomes" id="UP000238701"/>
    </source>
</evidence>
<reference evidence="13" key="1">
    <citation type="submission" date="2018-02" db="EMBL/GenBank/DDBJ databases">
        <authorList>
            <person name="Hausmann B."/>
        </authorList>
    </citation>
    <scope>NUCLEOTIDE SEQUENCE [LARGE SCALE GENOMIC DNA]</scope>
    <source>
        <strain evidence="13">Peat soil MAG SbA1</strain>
    </source>
</reference>
<dbReference type="OrthoDB" id="9807456at2"/>
<feature type="binding site" evidence="10">
    <location>
        <position position="71"/>
    </location>
    <ligand>
        <name>Mg(2+)</name>
        <dbReference type="ChEBI" id="CHEBI:18420"/>
    </ligand>
</feature>
<dbReference type="GO" id="GO:0036220">
    <property type="term" value="F:ITP diphosphatase activity"/>
    <property type="evidence" value="ECO:0007669"/>
    <property type="project" value="UniProtKB-UniRule"/>
</dbReference>
<dbReference type="NCBIfam" id="TIGR00042">
    <property type="entry name" value="RdgB/HAM1 family non-canonical purine NTP pyrophosphatase"/>
    <property type="match status" value="1"/>
</dbReference>
<feature type="binding site" evidence="10">
    <location>
        <begin position="194"/>
        <end position="195"/>
    </location>
    <ligand>
        <name>substrate</name>
    </ligand>
</feature>
<dbReference type="GO" id="GO:0009146">
    <property type="term" value="P:purine nucleoside triphosphate catabolic process"/>
    <property type="evidence" value="ECO:0007669"/>
    <property type="project" value="UniProtKB-UniRule"/>
</dbReference>
<dbReference type="EC" id="3.6.1.66" evidence="10"/>
<evidence type="ECO:0000256" key="2">
    <source>
        <dbReference type="ARBA" id="ARBA00011738"/>
    </source>
</evidence>
<dbReference type="GO" id="GO:0009117">
    <property type="term" value="P:nucleotide metabolic process"/>
    <property type="evidence" value="ECO:0007669"/>
    <property type="project" value="UniProtKB-KW"/>
</dbReference>
<evidence type="ECO:0000256" key="11">
    <source>
        <dbReference type="RuleBase" id="RU003781"/>
    </source>
</evidence>
<feature type="binding site" evidence="10">
    <location>
        <position position="189"/>
    </location>
    <ligand>
        <name>substrate</name>
    </ligand>
</feature>
<feature type="binding site" evidence="10">
    <location>
        <position position="72"/>
    </location>
    <ligand>
        <name>substrate</name>
    </ligand>
</feature>
<dbReference type="InterPro" id="IPR002637">
    <property type="entry name" value="RdgB/HAM1"/>
</dbReference>
<gene>
    <name evidence="12" type="ORF">SBA1_1030034</name>
</gene>
<comment type="catalytic activity">
    <reaction evidence="9 10">
        <text>XTP + H2O = XMP + diphosphate + H(+)</text>
        <dbReference type="Rhea" id="RHEA:28610"/>
        <dbReference type="ChEBI" id="CHEBI:15377"/>
        <dbReference type="ChEBI" id="CHEBI:15378"/>
        <dbReference type="ChEBI" id="CHEBI:33019"/>
        <dbReference type="ChEBI" id="CHEBI:57464"/>
        <dbReference type="ChEBI" id="CHEBI:61314"/>
        <dbReference type="EC" id="3.6.1.66"/>
    </reaction>
</comment>
<dbReference type="EMBL" id="OMOD01000006">
    <property type="protein sequence ID" value="SPF32100.1"/>
    <property type="molecule type" value="Genomic_DNA"/>
</dbReference>
<keyword evidence="6 10" id="KW-0460">Magnesium</keyword>
<comment type="similarity">
    <text evidence="1 10 11">Belongs to the HAM1 NTPase family.</text>
</comment>
<dbReference type="GO" id="GO:0000166">
    <property type="term" value="F:nucleotide binding"/>
    <property type="evidence" value="ECO:0007669"/>
    <property type="project" value="UniProtKB-KW"/>
</dbReference>
<comment type="function">
    <text evidence="10">Pyrophosphatase that catalyzes the hydrolysis of nucleoside triphosphates to their monophosphate derivatives, with a high preference for the non-canonical purine nucleotides XTP (xanthosine triphosphate), dITP (deoxyinosine triphosphate) and ITP. Seems to function as a house-cleaning enzyme that removes non-canonical purine nucleotides from the nucleotide pool, thus preventing their incorporation into DNA/RNA and avoiding chromosomal lesions.</text>
</comment>
<evidence type="ECO:0000256" key="5">
    <source>
        <dbReference type="ARBA" id="ARBA00022801"/>
    </source>
</evidence>
<dbReference type="PANTHER" id="PTHR11067">
    <property type="entry name" value="INOSINE TRIPHOSPHATE PYROPHOSPHATASE/HAM1 PROTEIN"/>
    <property type="match status" value="1"/>
</dbReference>
<sequence length="211" mass="22869">MRRILIATSNPGKLRDFAGAAAAHGTEIAGIPGFASLPPVAEDGLTFEENARKKAEAYSRYVAGEIVVADDSGLEVDALKGAPGVHSARYAAPDLHDKEPHEADQNTADEANNARVLRELTDVPVEKRTGRFVCVLAAARDGKTLATFRGVAEGIILDAPRGANGFGYDPLFYFPLIDKTFAELTAEEKARYSHRGAAFRQFLEWCDRRGH</sequence>
<evidence type="ECO:0000256" key="6">
    <source>
        <dbReference type="ARBA" id="ARBA00022842"/>
    </source>
</evidence>
<dbReference type="InterPro" id="IPR020922">
    <property type="entry name" value="dITP/XTP_pyrophosphatase"/>
</dbReference>
<dbReference type="PANTHER" id="PTHR11067:SF9">
    <property type="entry name" value="INOSINE TRIPHOSPHATE PYROPHOSPHATASE"/>
    <property type="match status" value="1"/>
</dbReference>
<dbReference type="Gene3D" id="3.90.950.10">
    <property type="match status" value="1"/>
</dbReference>
<dbReference type="CDD" id="cd00515">
    <property type="entry name" value="HAM1"/>
    <property type="match status" value="1"/>
</dbReference>
<name>A0A2U3JXS9_9BACT</name>
<evidence type="ECO:0000256" key="1">
    <source>
        <dbReference type="ARBA" id="ARBA00008023"/>
    </source>
</evidence>
<dbReference type="GO" id="GO:0017111">
    <property type="term" value="F:ribonucleoside triphosphate phosphatase activity"/>
    <property type="evidence" value="ECO:0007669"/>
    <property type="project" value="InterPro"/>
</dbReference>
<evidence type="ECO:0000313" key="12">
    <source>
        <dbReference type="EMBL" id="SPF32100.1"/>
    </source>
</evidence>
<dbReference type="SUPFAM" id="SSF52972">
    <property type="entry name" value="ITPase-like"/>
    <property type="match status" value="1"/>
</dbReference>
<keyword evidence="3 10" id="KW-0479">Metal-binding</keyword>
<dbReference type="FunFam" id="3.90.950.10:FF:000001">
    <property type="entry name" value="dITP/XTP pyrophosphatase"/>
    <property type="match status" value="1"/>
</dbReference>
<protein>
    <recommendedName>
        <fullName evidence="10">dITP/XTP pyrophosphatase</fullName>
        <ecNumber evidence="10">3.6.1.66</ecNumber>
    </recommendedName>
    <alternativeName>
        <fullName evidence="10">Non-canonical purine NTP pyrophosphatase</fullName>
    </alternativeName>
    <alternativeName>
        <fullName evidence="10">Non-standard purine NTP pyrophosphatase</fullName>
    </alternativeName>
    <alternativeName>
        <fullName evidence="10">Nucleoside-triphosphate diphosphatase</fullName>
    </alternativeName>
    <alternativeName>
        <fullName evidence="10">Nucleoside-triphosphate pyrophosphatase</fullName>
        <shortName evidence="10">NTPase</shortName>
    </alternativeName>
</protein>
<dbReference type="AlphaFoldDB" id="A0A2U3JXS9"/>
<keyword evidence="4 10" id="KW-0547">Nucleotide-binding</keyword>
<dbReference type="HAMAP" id="MF_01405">
    <property type="entry name" value="Non_canon_purine_NTPase"/>
    <property type="match status" value="1"/>
</dbReference>
<dbReference type="GO" id="GO:0046872">
    <property type="term" value="F:metal ion binding"/>
    <property type="evidence" value="ECO:0007669"/>
    <property type="project" value="UniProtKB-KW"/>
</dbReference>
<evidence type="ECO:0000256" key="3">
    <source>
        <dbReference type="ARBA" id="ARBA00022723"/>
    </source>
</evidence>
<keyword evidence="7 10" id="KW-0546">Nucleotide metabolism</keyword>
<keyword evidence="5 10" id="KW-0378">Hydrolase</keyword>
<feature type="binding site" evidence="10">
    <location>
        <begin position="166"/>
        <end position="169"/>
    </location>
    <ligand>
        <name>substrate</name>
    </ligand>
</feature>
<feature type="binding site" evidence="10">
    <location>
        <begin position="8"/>
        <end position="13"/>
    </location>
    <ligand>
        <name>substrate</name>
    </ligand>
</feature>
<dbReference type="Pfam" id="PF01725">
    <property type="entry name" value="Ham1p_like"/>
    <property type="match status" value="1"/>
</dbReference>
<comment type="catalytic activity">
    <reaction evidence="8 10">
        <text>dITP + H2O = dIMP + diphosphate + H(+)</text>
        <dbReference type="Rhea" id="RHEA:28342"/>
        <dbReference type="ChEBI" id="CHEBI:15377"/>
        <dbReference type="ChEBI" id="CHEBI:15378"/>
        <dbReference type="ChEBI" id="CHEBI:33019"/>
        <dbReference type="ChEBI" id="CHEBI:61194"/>
        <dbReference type="ChEBI" id="CHEBI:61382"/>
        <dbReference type="EC" id="3.6.1.66"/>
    </reaction>
</comment>
<evidence type="ECO:0000256" key="4">
    <source>
        <dbReference type="ARBA" id="ARBA00022741"/>
    </source>
</evidence>
<dbReference type="GO" id="GO:0036222">
    <property type="term" value="F:XTP diphosphatase activity"/>
    <property type="evidence" value="ECO:0007669"/>
    <property type="project" value="UniProtKB-UniRule"/>
</dbReference>
<comment type="catalytic activity">
    <reaction evidence="10">
        <text>ITP + H2O = IMP + diphosphate + H(+)</text>
        <dbReference type="Rhea" id="RHEA:29399"/>
        <dbReference type="ChEBI" id="CHEBI:15377"/>
        <dbReference type="ChEBI" id="CHEBI:15378"/>
        <dbReference type="ChEBI" id="CHEBI:33019"/>
        <dbReference type="ChEBI" id="CHEBI:58053"/>
        <dbReference type="ChEBI" id="CHEBI:61402"/>
        <dbReference type="EC" id="3.6.1.66"/>
    </reaction>
</comment>
<dbReference type="Proteomes" id="UP000238701">
    <property type="component" value="Unassembled WGS sequence"/>
</dbReference>
<accession>A0A2U3JXS9</accession>
<feature type="active site" description="Proton acceptor" evidence="10">
    <location>
        <position position="71"/>
    </location>
</feature>
<comment type="subunit">
    <text evidence="2 10">Homodimer.</text>
</comment>
<dbReference type="GO" id="GO:0005829">
    <property type="term" value="C:cytosol"/>
    <property type="evidence" value="ECO:0007669"/>
    <property type="project" value="TreeGrafter"/>
</dbReference>
<evidence type="ECO:0000256" key="7">
    <source>
        <dbReference type="ARBA" id="ARBA00023080"/>
    </source>
</evidence>
<comment type="caution">
    <text evidence="10">Lacks conserved residue(s) required for the propagation of feature annotation.</text>
</comment>